<evidence type="ECO:0000256" key="2">
    <source>
        <dbReference type="SAM" id="Phobius"/>
    </source>
</evidence>
<accession>A0A8D8CXS6</accession>
<proteinExistence type="predicted"/>
<organism evidence="3">
    <name type="scientific">Culex pipiens</name>
    <name type="common">House mosquito</name>
    <dbReference type="NCBI Taxonomy" id="7175"/>
    <lineage>
        <taxon>Eukaryota</taxon>
        <taxon>Metazoa</taxon>
        <taxon>Ecdysozoa</taxon>
        <taxon>Arthropoda</taxon>
        <taxon>Hexapoda</taxon>
        <taxon>Insecta</taxon>
        <taxon>Pterygota</taxon>
        <taxon>Neoptera</taxon>
        <taxon>Endopterygota</taxon>
        <taxon>Diptera</taxon>
        <taxon>Nematocera</taxon>
        <taxon>Culicoidea</taxon>
        <taxon>Culicidae</taxon>
        <taxon>Culicinae</taxon>
        <taxon>Culicini</taxon>
        <taxon>Culex</taxon>
        <taxon>Culex</taxon>
    </lineage>
</organism>
<keyword evidence="2" id="KW-0472">Membrane</keyword>
<feature type="region of interest" description="Disordered" evidence="1">
    <location>
        <begin position="1"/>
        <end position="29"/>
    </location>
</feature>
<evidence type="ECO:0000313" key="3">
    <source>
        <dbReference type="EMBL" id="CAG6502434.1"/>
    </source>
</evidence>
<keyword evidence="2" id="KW-0812">Transmembrane</keyword>
<feature type="transmembrane region" description="Helical" evidence="2">
    <location>
        <begin position="50"/>
        <end position="73"/>
    </location>
</feature>
<reference evidence="3" key="1">
    <citation type="submission" date="2021-05" db="EMBL/GenBank/DDBJ databases">
        <authorList>
            <person name="Alioto T."/>
            <person name="Alioto T."/>
            <person name="Gomez Garrido J."/>
        </authorList>
    </citation>
    <scope>NUCLEOTIDE SEQUENCE</scope>
</reference>
<feature type="compositionally biased region" description="Low complexity" evidence="1">
    <location>
        <begin position="17"/>
        <end position="27"/>
    </location>
</feature>
<keyword evidence="2" id="KW-1133">Transmembrane helix</keyword>
<name>A0A8D8CXS6_CULPI</name>
<sequence>MSSAVSADGPLLTTGLSSSSSDSSMQSAPFDGSSGGPLVVLSTIGTAADAAAVGTLAFFFAFLARTALWVFFLRRTTWFSVWKSDLKRWNSCSRWKHSRQMAHGWSSRAVNETFILSRISCAMCPPWSCGPLNTGSKG</sequence>
<dbReference type="EMBL" id="HBUE01249755">
    <property type="protein sequence ID" value="CAG6553673.1"/>
    <property type="molecule type" value="Transcribed_RNA"/>
</dbReference>
<dbReference type="AlphaFoldDB" id="A0A8D8CXS6"/>
<evidence type="ECO:0000256" key="1">
    <source>
        <dbReference type="SAM" id="MobiDB-lite"/>
    </source>
</evidence>
<protein>
    <submittedName>
        <fullName evidence="3">(northern house mosquito) hypothetical protein</fullName>
    </submittedName>
</protein>
<dbReference type="EMBL" id="HBUE01144909">
    <property type="protein sequence ID" value="CAG6502434.1"/>
    <property type="molecule type" value="Transcribed_RNA"/>
</dbReference>